<evidence type="ECO:0000313" key="2">
    <source>
        <dbReference type="Proteomes" id="UP001556631"/>
    </source>
</evidence>
<dbReference type="InterPro" id="IPR021243">
    <property type="entry name" value="DUF2804"/>
</dbReference>
<dbReference type="PANTHER" id="PTHR35868:SF4">
    <property type="entry name" value="DUF2804 DOMAIN-CONTAINING PROTEIN"/>
    <property type="match status" value="1"/>
</dbReference>
<accession>A0ABV3T1U4</accession>
<dbReference type="PANTHER" id="PTHR35868">
    <property type="entry name" value="DUF2804 DOMAIN-CONTAINING PROTEIN-RELATED"/>
    <property type="match status" value="1"/>
</dbReference>
<proteinExistence type="predicted"/>
<sequence>MLHADRPVALVVDGHRHHGRFAARPADVNPLDAYAGLRRGLAWLRLKQWIGWTLLHPELSSSFILQDAHYLASSEIYVRDAQGLVEHARNARGGSLRLPRGLFPSSPRIGTPGYEIGYTWADEPAGTHRIRAEIAATAEKPRISVDLSLDGARASAPLSVSAPLPGGALYTHKAVFPAAGTVTVGERVHRFDPGRDLAILDEHHSALPYRTRWRWGTFATQASDAAPGGILGANLAERPTVPGFEDESCLWLPGPDGPTVEPLGDLTFEPSADDPLAPWHVSSADRRLDVTFLPEDRKSVKHQLVLAEIDYWQLVGTYTGVVAGRPVAGVRGVLESTRARL</sequence>
<keyword evidence="2" id="KW-1185">Reference proteome</keyword>
<organism evidence="1 2">
    <name type="scientific">Nocardioides eburneus</name>
    <dbReference type="NCBI Taxonomy" id="3231482"/>
    <lineage>
        <taxon>Bacteria</taxon>
        <taxon>Bacillati</taxon>
        <taxon>Actinomycetota</taxon>
        <taxon>Actinomycetes</taxon>
        <taxon>Propionibacteriales</taxon>
        <taxon>Nocardioidaceae</taxon>
        <taxon>Nocardioides</taxon>
    </lineage>
</organism>
<reference evidence="1 2" key="1">
    <citation type="submission" date="2024-07" db="EMBL/GenBank/DDBJ databases">
        <authorList>
            <person name="Lee S."/>
            <person name="Kang M."/>
        </authorList>
    </citation>
    <scope>NUCLEOTIDE SEQUENCE [LARGE SCALE GENOMIC DNA]</scope>
    <source>
        <strain evidence="1 2">DS6</strain>
    </source>
</reference>
<dbReference type="EMBL" id="JBFPJR010000035">
    <property type="protein sequence ID" value="MEX0429177.1"/>
    <property type="molecule type" value="Genomic_DNA"/>
</dbReference>
<protein>
    <submittedName>
        <fullName evidence="1">DUF2804 family protein</fullName>
    </submittedName>
</protein>
<gene>
    <name evidence="1" type="ORF">AB3X52_16260</name>
</gene>
<name>A0ABV3T1U4_9ACTN</name>
<evidence type="ECO:0000313" key="1">
    <source>
        <dbReference type="EMBL" id="MEX0429177.1"/>
    </source>
</evidence>
<comment type="caution">
    <text evidence="1">The sequence shown here is derived from an EMBL/GenBank/DDBJ whole genome shotgun (WGS) entry which is preliminary data.</text>
</comment>
<dbReference type="Proteomes" id="UP001556631">
    <property type="component" value="Unassembled WGS sequence"/>
</dbReference>
<dbReference type="RefSeq" id="WP_367995145.1">
    <property type="nucleotide sequence ID" value="NZ_JBFPJR010000035.1"/>
</dbReference>
<dbReference type="Pfam" id="PF10974">
    <property type="entry name" value="DUF2804"/>
    <property type="match status" value="1"/>
</dbReference>